<dbReference type="InterPro" id="IPR047661">
    <property type="entry name" value="IstB"/>
</dbReference>
<keyword evidence="3" id="KW-0067">ATP-binding</keyword>
<keyword evidence="2" id="KW-0547">Nucleotide-binding</keyword>
<dbReference type="InterPro" id="IPR027417">
    <property type="entry name" value="P-loop_NTPase"/>
</dbReference>
<dbReference type="AlphaFoldDB" id="A0A1E7YV55"/>
<evidence type="ECO:0000313" key="5">
    <source>
        <dbReference type="EMBL" id="OFC58670.1"/>
    </source>
</evidence>
<dbReference type="Proteomes" id="UP000243534">
    <property type="component" value="Unassembled WGS sequence"/>
</dbReference>
<evidence type="ECO:0000259" key="4">
    <source>
        <dbReference type="SMART" id="SM00382"/>
    </source>
</evidence>
<dbReference type="RefSeq" id="WP_070135882.1">
    <property type="nucleotide sequence ID" value="NZ_MAYS01000582.1"/>
</dbReference>
<dbReference type="InterPro" id="IPR003593">
    <property type="entry name" value="AAA+_ATPase"/>
</dbReference>
<feature type="domain" description="AAA+ ATPase" evidence="4">
    <location>
        <begin position="100"/>
        <end position="232"/>
    </location>
</feature>
<comment type="similarity">
    <text evidence="1">Belongs to the IS21/IS1162 putative ATP-binding protein family.</text>
</comment>
<dbReference type="InterPro" id="IPR028350">
    <property type="entry name" value="DNAC/IstB-like"/>
</dbReference>
<gene>
    <name evidence="5" type="ORF">BBW68_02850</name>
</gene>
<dbReference type="EMBL" id="MAYS01000582">
    <property type="protein sequence ID" value="OFC58670.1"/>
    <property type="molecule type" value="Genomic_DNA"/>
</dbReference>
<evidence type="ECO:0000256" key="3">
    <source>
        <dbReference type="ARBA" id="ARBA00022840"/>
    </source>
</evidence>
<organism evidence="5 6">
    <name type="scientific">Candidatus Erwinia dacicola</name>
    <dbReference type="NCBI Taxonomy" id="252393"/>
    <lineage>
        <taxon>Bacteria</taxon>
        <taxon>Pseudomonadati</taxon>
        <taxon>Pseudomonadota</taxon>
        <taxon>Gammaproteobacteria</taxon>
        <taxon>Enterobacterales</taxon>
        <taxon>Erwiniaceae</taxon>
        <taxon>Erwinia</taxon>
    </lineage>
</organism>
<proteinExistence type="inferred from homology"/>
<dbReference type="PIRSF" id="PIRSF003073">
    <property type="entry name" value="DNAC_TnpB_IstB"/>
    <property type="match status" value="1"/>
</dbReference>
<evidence type="ECO:0000256" key="1">
    <source>
        <dbReference type="ARBA" id="ARBA00008059"/>
    </source>
</evidence>
<dbReference type="InterPro" id="IPR002611">
    <property type="entry name" value="IstB_ATP-bd"/>
</dbReference>
<accession>A0A1E7YV55</accession>
<dbReference type="NCBIfam" id="NF038214">
    <property type="entry name" value="IS21_help_AAA"/>
    <property type="match status" value="1"/>
</dbReference>
<dbReference type="PANTHER" id="PTHR30050">
    <property type="entry name" value="CHROMOSOMAL REPLICATION INITIATOR PROTEIN DNAA"/>
    <property type="match status" value="1"/>
</dbReference>
<dbReference type="PANTHER" id="PTHR30050:SF4">
    <property type="entry name" value="ATP-BINDING PROTEIN RV3427C IN INSERTION SEQUENCE-RELATED"/>
    <property type="match status" value="1"/>
</dbReference>
<dbReference type="Pfam" id="PF01695">
    <property type="entry name" value="IstB_IS21"/>
    <property type="match status" value="1"/>
</dbReference>
<dbReference type="GO" id="GO:0006260">
    <property type="term" value="P:DNA replication"/>
    <property type="evidence" value="ECO:0007669"/>
    <property type="project" value="TreeGrafter"/>
</dbReference>
<dbReference type="SUPFAM" id="SSF52540">
    <property type="entry name" value="P-loop containing nucleoside triphosphate hydrolases"/>
    <property type="match status" value="1"/>
</dbReference>
<evidence type="ECO:0000256" key="2">
    <source>
        <dbReference type="ARBA" id="ARBA00022741"/>
    </source>
</evidence>
<dbReference type="OrthoDB" id="9773429at2"/>
<dbReference type="SMART" id="SM00382">
    <property type="entry name" value="AAA"/>
    <property type="match status" value="1"/>
</dbReference>
<dbReference type="Gene3D" id="3.40.50.300">
    <property type="entry name" value="P-loop containing nucleotide triphosphate hydrolases"/>
    <property type="match status" value="1"/>
</dbReference>
<sequence>MTDIHTLERLLRKLRLTRVASEWHSQEKRALAEGWTPSRYLLSLCSEEATHRESERRRRYIKDARLPAGKSVSEYNFAQVPELNAAQVRQLCETTDWVDAGENVLLFGASGLGKSHLAAAIVDGVVGQGYRARFYSAGELLQELQKARSLLRLNEVLLKLDRYRVIVIDDLGYVKRDNAETGVLFELIAHRYERGSLIITSNHPFSTWGSIFVEETMAVAAADRLIHHGYIFELKGESYRKKTSKAITQQSTKQES</sequence>
<reference evidence="5 6" key="1">
    <citation type="submission" date="2016-07" db="EMBL/GenBank/DDBJ databases">
        <authorList>
            <person name="Yuval B."/>
        </authorList>
    </citation>
    <scope>NUCLEOTIDE SEQUENCE [LARGE SCALE GENOMIC DNA]</scope>
    <source>
        <strain evidence="5 6">IL</strain>
    </source>
</reference>
<dbReference type="CDD" id="cd00009">
    <property type="entry name" value="AAA"/>
    <property type="match status" value="1"/>
</dbReference>
<dbReference type="GO" id="GO:0005524">
    <property type="term" value="F:ATP binding"/>
    <property type="evidence" value="ECO:0007669"/>
    <property type="project" value="UniProtKB-KW"/>
</dbReference>
<protein>
    <submittedName>
        <fullName evidence="5">AAA family ATPase</fullName>
    </submittedName>
</protein>
<comment type="caution">
    <text evidence="5">The sequence shown here is derived from an EMBL/GenBank/DDBJ whole genome shotgun (WGS) entry which is preliminary data.</text>
</comment>
<name>A0A1E7YV55_9GAMM</name>
<evidence type="ECO:0000313" key="6">
    <source>
        <dbReference type="Proteomes" id="UP000243534"/>
    </source>
</evidence>